<reference evidence="1 2" key="1">
    <citation type="submission" date="2024-01" db="EMBL/GenBank/DDBJ databases">
        <title>Hyphobacterium bacterium isolated from marine sediment.</title>
        <authorList>
            <person name="Zhao S."/>
        </authorList>
    </citation>
    <scope>NUCLEOTIDE SEQUENCE [LARGE SCALE GENOMIC DNA]</scope>
    <source>
        <strain evidence="2">HN65</strain>
    </source>
</reference>
<dbReference type="Proteomes" id="UP001354971">
    <property type="component" value="Unassembled WGS sequence"/>
</dbReference>
<organism evidence="1 2">
    <name type="scientific">Hyphobacterium lacteum</name>
    <dbReference type="NCBI Taxonomy" id="3116575"/>
    <lineage>
        <taxon>Bacteria</taxon>
        <taxon>Pseudomonadati</taxon>
        <taxon>Pseudomonadota</taxon>
        <taxon>Alphaproteobacteria</taxon>
        <taxon>Maricaulales</taxon>
        <taxon>Maricaulaceae</taxon>
        <taxon>Hyphobacterium</taxon>
    </lineage>
</organism>
<name>A0ABU7LQX4_9PROT</name>
<evidence type="ECO:0000313" key="2">
    <source>
        <dbReference type="Proteomes" id="UP001354971"/>
    </source>
</evidence>
<accession>A0ABU7LQX4</accession>
<dbReference type="RefSeq" id="WP_330198972.1">
    <property type="nucleotide sequence ID" value="NZ_JAZDRP010000004.1"/>
</dbReference>
<dbReference type="PROSITE" id="PS51257">
    <property type="entry name" value="PROKAR_LIPOPROTEIN"/>
    <property type="match status" value="1"/>
</dbReference>
<sequence>MRFLAVIAIALMAAGCFYSEDDLITRRLAGEPLESGYFLHAPVDPETGEEWGGSTWEGYVRRGRGMRYYSRADNFPHNNARFRSMGGDVWLAQIPARDGPEAYSFGLLWVYEGGVIAYHIPDCVDLEEAVREELGIEPDGEGLCRVDDLGVLESAMSAYLTQFADDIRIDGIYRRVGD</sequence>
<gene>
    <name evidence="1" type="ORF">V0U79_08015</name>
</gene>
<dbReference type="EMBL" id="JAZDRP010000004">
    <property type="protein sequence ID" value="MEE2526309.1"/>
    <property type="molecule type" value="Genomic_DNA"/>
</dbReference>
<evidence type="ECO:0008006" key="3">
    <source>
        <dbReference type="Google" id="ProtNLM"/>
    </source>
</evidence>
<comment type="caution">
    <text evidence="1">The sequence shown here is derived from an EMBL/GenBank/DDBJ whole genome shotgun (WGS) entry which is preliminary data.</text>
</comment>
<proteinExistence type="predicted"/>
<protein>
    <recommendedName>
        <fullName evidence="3">Lipoprotein</fullName>
    </recommendedName>
</protein>
<keyword evidence="2" id="KW-1185">Reference proteome</keyword>
<evidence type="ECO:0000313" key="1">
    <source>
        <dbReference type="EMBL" id="MEE2526309.1"/>
    </source>
</evidence>